<protein>
    <submittedName>
        <fullName evidence="1">TAXI family TRAP transporter solute-binding subunit</fullName>
    </submittedName>
</protein>
<gene>
    <name evidence="1" type="ORF">OSH07_06510</name>
</gene>
<dbReference type="CDD" id="cd13569">
    <property type="entry name" value="PBP2_TAXI_TRAP_like_1"/>
    <property type="match status" value="1"/>
</dbReference>
<dbReference type="InterPro" id="IPR011852">
    <property type="entry name" value="TRAP_TAXI"/>
</dbReference>
<dbReference type="RefSeq" id="WP_266337798.1">
    <property type="nucleotide sequence ID" value="NZ_JAPKNK010000002.1"/>
</dbReference>
<accession>A0A9X3E0P2</accession>
<dbReference type="InterPro" id="IPR006311">
    <property type="entry name" value="TAT_signal"/>
</dbReference>
<dbReference type="PANTHER" id="PTHR42941:SF1">
    <property type="entry name" value="SLL1037 PROTEIN"/>
    <property type="match status" value="1"/>
</dbReference>
<dbReference type="Gene3D" id="3.40.190.10">
    <property type="entry name" value="Periplasmic binding protein-like II"/>
    <property type="match status" value="2"/>
</dbReference>
<dbReference type="SUPFAM" id="SSF53850">
    <property type="entry name" value="Periplasmic binding protein-like II"/>
    <property type="match status" value="1"/>
</dbReference>
<proteinExistence type="predicted"/>
<keyword evidence="2" id="KW-1185">Reference proteome</keyword>
<evidence type="ECO:0000313" key="2">
    <source>
        <dbReference type="Proteomes" id="UP001144805"/>
    </source>
</evidence>
<dbReference type="NCBIfam" id="TIGR02122">
    <property type="entry name" value="TRAP_TAXI"/>
    <property type="match status" value="1"/>
</dbReference>
<sequence>MSEISISRRRLFAIGAGAAAIAVLPGVSSALSPIPVRIVTGGKGGVFYPYGEGLARVLSAHGGNLKATAEATGGSVDNARLVHAGKADVGFATFDSVFDAVHGAGAYAKDGKLELRVLAVLYDSYLHVVARKDAGISSIADLKGKRVSVGSPGSSAETIAGRVLEAAGIDPAHGVERSNLGAAESAEALKAGRIDAFFWAGGVPTAAVQELAAAGKPEIVFLSTAAEQAAIDKKYPGLYRPLTLPKSAYAGMAADVSGLGVANVLIVSVKAKDALVTELLEGIFDNLDAIHKLHPEAAKLSLASAAAATAVPFHPAAEAFYKAKGT</sequence>
<dbReference type="EMBL" id="JAPKNK010000002">
    <property type="protein sequence ID" value="MCX5568838.1"/>
    <property type="molecule type" value="Genomic_DNA"/>
</dbReference>
<dbReference type="PANTHER" id="PTHR42941">
    <property type="entry name" value="SLL1037 PROTEIN"/>
    <property type="match status" value="1"/>
</dbReference>
<dbReference type="AlphaFoldDB" id="A0A9X3E0P2"/>
<dbReference type="Pfam" id="PF16868">
    <property type="entry name" value="NMT1_3"/>
    <property type="match status" value="1"/>
</dbReference>
<dbReference type="Proteomes" id="UP001144805">
    <property type="component" value="Unassembled WGS sequence"/>
</dbReference>
<dbReference type="PROSITE" id="PS51318">
    <property type="entry name" value="TAT"/>
    <property type="match status" value="1"/>
</dbReference>
<reference evidence="1" key="1">
    <citation type="submission" date="2022-11" db="EMBL/GenBank/DDBJ databases">
        <title>Biodiversity and phylogenetic relationships of bacteria.</title>
        <authorList>
            <person name="Machado R.A.R."/>
            <person name="Bhat A."/>
            <person name="Loulou A."/>
            <person name="Kallel S."/>
        </authorList>
    </citation>
    <scope>NUCLEOTIDE SEQUENCE</scope>
    <source>
        <strain evidence="1">K-TC2</strain>
    </source>
</reference>
<evidence type="ECO:0000313" key="1">
    <source>
        <dbReference type="EMBL" id="MCX5568838.1"/>
    </source>
</evidence>
<comment type="caution">
    <text evidence="1">The sequence shown here is derived from an EMBL/GenBank/DDBJ whole genome shotgun (WGS) entry which is preliminary data.</text>
</comment>
<name>A0A9X3E0P2_9HYPH</name>
<organism evidence="1 2">
    <name type="scientific">Kaistia nematophila</name>
    <dbReference type="NCBI Taxonomy" id="2994654"/>
    <lineage>
        <taxon>Bacteria</taxon>
        <taxon>Pseudomonadati</taxon>
        <taxon>Pseudomonadota</taxon>
        <taxon>Alphaproteobacteria</taxon>
        <taxon>Hyphomicrobiales</taxon>
        <taxon>Kaistiaceae</taxon>
        <taxon>Kaistia</taxon>
    </lineage>
</organism>